<evidence type="ECO:0000313" key="1">
    <source>
        <dbReference type="EMBL" id="TCZ56631.1"/>
    </source>
</evidence>
<proteinExistence type="predicted"/>
<dbReference type="GO" id="GO:0019441">
    <property type="term" value="P:L-tryptophan catabolic process to kynurenine"/>
    <property type="evidence" value="ECO:0007669"/>
    <property type="project" value="InterPro"/>
</dbReference>
<accession>A0A4R4D8B3</accession>
<dbReference type="EMBL" id="SKBM01000022">
    <property type="protein sequence ID" value="TCZ56631.1"/>
    <property type="molecule type" value="Genomic_DNA"/>
</dbReference>
<dbReference type="InterPro" id="IPR037175">
    <property type="entry name" value="KFase_sf"/>
</dbReference>
<reference evidence="1 2" key="1">
    <citation type="submission" date="2019-03" db="EMBL/GenBank/DDBJ databases">
        <title>Paracraurococcus aquatilis NE82 genome sequence.</title>
        <authorList>
            <person name="Zhao Y."/>
            <person name="Du Z."/>
        </authorList>
    </citation>
    <scope>NUCLEOTIDE SEQUENCE [LARGE SCALE GENOMIC DNA]</scope>
    <source>
        <strain evidence="1 2">NE82</strain>
    </source>
</reference>
<dbReference type="PANTHER" id="PTHR31118">
    <property type="entry name" value="CYCLASE-LIKE PROTEIN 2"/>
    <property type="match status" value="1"/>
</dbReference>
<evidence type="ECO:0000313" key="2">
    <source>
        <dbReference type="Proteomes" id="UP000295023"/>
    </source>
</evidence>
<sequence>MRIVDLSMPIAPHFRWRTQLSVTGDIAKGSQFRVSRLDAACHGFSHVDAAAHILADAPTIEATPLDRVVGPCRVLDLRDAPANRAIDATRLAAADPGGPAGEILLLSAGWDRQRDWNTPEFWKEAPWLTRDAAEWLLARAPSAVAFDFPQDFPIRLLLDGVEAPFDQHVTHDVLLRRGITLIEYLVNTATLPGPRTFLCAAPLLVPGADGAPARVFAIEDMPV</sequence>
<dbReference type="AlphaFoldDB" id="A0A4R4D8B3"/>
<dbReference type="RefSeq" id="WP_132293520.1">
    <property type="nucleotide sequence ID" value="NZ_SKBM01000022.1"/>
</dbReference>
<dbReference type="Gene3D" id="3.50.30.50">
    <property type="entry name" value="Putative cyclase"/>
    <property type="match status" value="1"/>
</dbReference>
<dbReference type="Proteomes" id="UP000295023">
    <property type="component" value="Unassembled WGS sequence"/>
</dbReference>
<dbReference type="InterPro" id="IPR007325">
    <property type="entry name" value="KFase/CYL"/>
</dbReference>
<comment type="caution">
    <text evidence="1">The sequence shown here is derived from an EMBL/GenBank/DDBJ whole genome shotgun (WGS) entry which is preliminary data.</text>
</comment>
<name>A0A4R4D8B3_9PROT</name>
<dbReference type="Pfam" id="PF04199">
    <property type="entry name" value="Cyclase"/>
    <property type="match status" value="1"/>
</dbReference>
<gene>
    <name evidence="1" type="ORF">EXY23_19780</name>
</gene>
<dbReference type="GO" id="GO:0004061">
    <property type="term" value="F:arylformamidase activity"/>
    <property type="evidence" value="ECO:0007669"/>
    <property type="project" value="InterPro"/>
</dbReference>
<dbReference type="PANTHER" id="PTHR31118:SF32">
    <property type="entry name" value="KYNURENINE FORMAMIDASE"/>
    <property type="match status" value="1"/>
</dbReference>
<dbReference type="SUPFAM" id="SSF102198">
    <property type="entry name" value="Putative cyclase"/>
    <property type="match status" value="1"/>
</dbReference>
<keyword evidence="2" id="KW-1185">Reference proteome</keyword>
<protein>
    <submittedName>
        <fullName evidence="1">Cyclase family protein</fullName>
    </submittedName>
</protein>
<dbReference type="OrthoDB" id="9777007at2"/>
<organism evidence="1 2">
    <name type="scientific">Roseicella aquatilis</name>
    <dbReference type="NCBI Taxonomy" id="2527868"/>
    <lineage>
        <taxon>Bacteria</taxon>
        <taxon>Pseudomonadati</taxon>
        <taxon>Pseudomonadota</taxon>
        <taxon>Alphaproteobacteria</taxon>
        <taxon>Acetobacterales</taxon>
        <taxon>Roseomonadaceae</taxon>
        <taxon>Roseicella</taxon>
    </lineage>
</organism>